<dbReference type="GO" id="GO:0005524">
    <property type="term" value="F:ATP binding"/>
    <property type="evidence" value="ECO:0007669"/>
    <property type="project" value="UniProtKB-KW"/>
</dbReference>
<keyword evidence="5 10" id="KW-0436">Ligase</keyword>
<gene>
    <name evidence="10" type="primary">azaF_2</name>
    <name evidence="10" type="ORF">LSUE1_G009055</name>
</gene>
<dbReference type="GO" id="GO:0016405">
    <property type="term" value="F:CoA-ligase activity"/>
    <property type="evidence" value="ECO:0007669"/>
    <property type="project" value="TreeGrafter"/>
</dbReference>
<evidence type="ECO:0000313" key="10">
    <source>
        <dbReference type="EMBL" id="TVY57943.1"/>
    </source>
</evidence>
<name>A0A8T9BS77_9HELO</name>
<evidence type="ECO:0000256" key="5">
    <source>
        <dbReference type="ARBA" id="ARBA00022598"/>
    </source>
</evidence>
<dbReference type="Gene3D" id="3.30.300.30">
    <property type="match status" value="1"/>
</dbReference>
<proteinExistence type="inferred from homology"/>
<comment type="similarity">
    <text evidence="2">Belongs to the ATP-dependent AMP-binding enzyme family.</text>
</comment>
<feature type="domain" description="AMP-dependent synthetase/ligase" evidence="8">
    <location>
        <begin position="25"/>
        <end position="385"/>
    </location>
</feature>
<comment type="pathway">
    <text evidence="1">Secondary metabolite biosynthesis.</text>
</comment>
<evidence type="ECO:0000256" key="7">
    <source>
        <dbReference type="ARBA" id="ARBA00022840"/>
    </source>
</evidence>
<comment type="caution">
    <text evidence="10">The sequence shown here is derived from an EMBL/GenBank/DDBJ whole genome shotgun (WGS) entry which is preliminary data.</text>
</comment>
<dbReference type="Proteomes" id="UP000469558">
    <property type="component" value="Unassembled WGS sequence"/>
</dbReference>
<evidence type="ECO:0000259" key="9">
    <source>
        <dbReference type="Pfam" id="PF13193"/>
    </source>
</evidence>
<evidence type="ECO:0000256" key="1">
    <source>
        <dbReference type="ARBA" id="ARBA00005179"/>
    </source>
</evidence>
<dbReference type="SUPFAM" id="SSF52777">
    <property type="entry name" value="CoA-dependent acyltransferases"/>
    <property type="match status" value="1"/>
</dbReference>
<dbReference type="AlphaFoldDB" id="A0A8T9BS77"/>
<reference evidence="10 11" key="1">
    <citation type="submission" date="2018-05" db="EMBL/GenBank/DDBJ databases">
        <title>Genome sequencing and assembly of the regulated plant pathogen Lachnellula willkommii and related sister species for the development of diagnostic species identification markers.</title>
        <authorList>
            <person name="Giroux E."/>
            <person name="Bilodeau G."/>
        </authorList>
    </citation>
    <scope>NUCLEOTIDE SEQUENCE [LARGE SCALE GENOMIC DNA]</scope>
    <source>
        <strain evidence="10 11">CBS 268.59</strain>
    </source>
</reference>
<sequence>MSTAGKMDGTMDIVSWTFEKLDPSREEPAYIDANDPTRYLTANTVRKLVRQLVAGFTDRGLQKRDCVCVVSFNDIYYTALYLGIIGAGGCFTGANPGYTVNELSHHLTITGSKYLLVEAGVLETATTAAKKCSIPLSNVFVLNYRGEAVPDGNQSWMKLLNKGEKDWVRVKDPATTPAAYFGTSGTTGLPKAAVITHAYLTSQGAIQEEIAAGTQGLDPYIISTPAFHAFTTPVQHVLPLRFKSKPAYILPRFHEETFMKTIQEHAIRTVVAVPPMLLAMSKHPASTFVSVRDIYVGGSSLPSGVVEEMYEKLRPEARVRQVFGMTEVGRATTWRKEGRDGSNGIGEPLPNFEFRVVNEHGTVLLEPGATGELQIRAPYPMLSYLHNEQATTEAFTADSWLRSGDIGYTSSAGNWYIVDRAKDLFKVRGWQVSPAEIEAALLEHPEIADAGVIGVPAGDGCGESPAAFVVRNGELDAEGVRKWVGGRLAGYKAVREVRFVEAIPRSAVGKILRRELRDMYKTELAVSSDVANLGILGRLYSCLNDLGFYRCTALVTTCSYSTEGLSDPDTYFTTRFNTALYQTIAEHPTLCYGIIDQTPSTPAHFRRLPFVHLNDVLEHHTQNPSHTEEQAVIALLETSHKRRLFEGDRKPSWRVVLLRHSSEKITIAFLANHAIADALSHVNFMRSLLGYFNAGGGEGEVEEEVEWPYKVPGGLRRPVVMDECVDLALPLLVADPASTAAHEAVKREPEAEKIWTGEKIFHDLESYVTLVRLVTIPHAVLQDVLAFCRGKGITLTGSLTALTVSYLAGTIPEGRGLRAIVPYSMRGVTGVSAEEICNHASALACTYPTSLIEELRVMRGKENCGGEMEEVE</sequence>
<keyword evidence="11" id="KW-1185">Reference proteome</keyword>
<keyword evidence="6" id="KW-0547">Nucleotide-binding</keyword>
<protein>
    <submittedName>
        <fullName evidence="10">Acyl-CoA ligase azaF</fullName>
    </submittedName>
</protein>
<accession>A0A8T9BS77</accession>
<evidence type="ECO:0000256" key="3">
    <source>
        <dbReference type="ARBA" id="ARBA00022450"/>
    </source>
</evidence>
<dbReference type="GO" id="GO:0019748">
    <property type="term" value="P:secondary metabolic process"/>
    <property type="evidence" value="ECO:0007669"/>
    <property type="project" value="TreeGrafter"/>
</dbReference>
<keyword evidence="4" id="KW-0597">Phosphoprotein</keyword>
<dbReference type="Pfam" id="PF13193">
    <property type="entry name" value="AMP-binding_C"/>
    <property type="match status" value="1"/>
</dbReference>
<feature type="domain" description="AMP-binding enzyme C-terminal" evidence="9">
    <location>
        <begin position="436"/>
        <end position="510"/>
    </location>
</feature>
<dbReference type="InterPro" id="IPR020845">
    <property type="entry name" value="AMP-binding_CS"/>
</dbReference>
<dbReference type="Pfam" id="PF07247">
    <property type="entry name" value="AATase"/>
    <property type="match status" value="1"/>
</dbReference>
<feature type="non-terminal residue" evidence="10">
    <location>
        <position position="1"/>
    </location>
</feature>
<dbReference type="InterPro" id="IPR025110">
    <property type="entry name" value="AMP-bd_C"/>
</dbReference>
<dbReference type="Gene3D" id="3.40.50.12780">
    <property type="entry name" value="N-terminal domain of ligase-like"/>
    <property type="match status" value="1"/>
</dbReference>
<dbReference type="PROSITE" id="PS00455">
    <property type="entry name" value="AMP_BINDING"/>
    <property type="match status" value="1"/>
</dbReference>
<dbReference type="InterPro" id="IPR045851">
    <property type="entry name" value="AMP-bd_C_sf"/>
</dbReference>
<evidence type="ECO:0000256" key="6">
    <source>
        <dbReference type="ARBA" id="ARBA00022741"/>
    </source>
</evidence>
<dbReference type="SUPFAM" id="SSF56801">
    <property type="entry name" value="Acetyl-CoA synthetase-like"/>
    <property type="match status" value="1"/>
</dbReference>
<dbReference type="InterPro" id="IPR010828">
    <property type="entry name" value="Atf2/Sli1-like"/>
</dbReference>
<evidence type="ECO:0000256" key="2">
    <source>
        <dbReference type="ARBA" id="ARBA00006432"/>
    </source>
</evidence>
<dbReference type="OrthoDB" id="2150604at2759"/>
<keyword evidence="3" id="KW-0596">Phosphopantetheine</keyword>
<dbReference type="InterPro" id="IPR000873">
    <property type="entry name" value="AMP-dep_synth/lig_dom"/>
</dbReference>
<dbReference type="InterPro" id="IPR023213">
    <property type="entry name" value="CAT-like_dom_sf"/>
</dbReference>
<dbReference type="InterPro" id="IPR042099">
    <property type="entry name" value="ANL_N_sf"/>
</dbReference>
<organism evidence="10 11">
    <name type="scientific">Lachnellula suecica</name>
    <dbReference type="NCBI Taxonomy" id="602035"/>
    <lineage>
        <taxon>Eukaryota</taxon>
        <taxon>Fungi</taxon>
        <taxon>Dikarya</taxon>
        <taxon>Ascomycota</taxon>
        <taxon>Pezizomycotina</taxon>
        <taxon>Leotiomycetes</taxon>
        <taxon>Helotiales</taxon>
        <taxon>Lachnaceae</taxon>
        <taxon>Lachnellula</taxon>
    </lineage>
</organism>
<dbReference type="EMBL" id="QGMK01002520">
    <property type="protein sequence ID" value="TVY57943.1"/>
    <property type="molecule type" value="Genomic_DNA"/>
</dbReference>
<dbReference type="Gene3D" id="3.30.559.10">
    <property type="entry name" value="Chloramphenicol acetyltransferase-like domain"/>
    <property type="match status" value="1"/>
</dbReference>
<evidence type="ECO:0000259" key="8">
    <source>
        <dbReference type="Pfam" id="PF00501"/>
    </source>
</evidence>
<evidence type="ECO:0000313" key="11">
    <source>
        <dbReference type="Proteomes" id="UP000469558"/>
    </source>
</evidence>
<evidence type="ECO:0000256" key="4">
    <source>
        <dbReference type="ARBA" id="ARBA00022553"/>
    </source>
</evidence>
<dbReference type="PANTHER" id="PTHR24096:SF317">
    <property type="entry name" value="ADENYLATE-FORMING ENZYME AFEA"/>
    <property type="match status" value="1"/>
</dbReference>
<dbReference type="PANTHER" id="PTHR24096">
    <property type="entry name" value="LONG-CHAIN-FATTY-ACID--COA LIGASE"/>
    <property type="match status" value="1"/>
</dbReference>
<dbReference type="Pfam" id="PF00501">
    <property type="entry name" value="AMP-binding"/>
    <property type="match status" value="1"/>
</dbReference>
<keyword evidence="7" id="KW-0067">ATP-binding</keyword>